<sequence>MLYQNIKPFPEDFLWGGSTSAYQVEGAWNEDGKGLSVIDMCDHPAGTADFKVASDHYHQFKEDVKLFAELGLKAYRFSIAWTRIMPSGKAPVNEKGLDFYHQLIDELLLHGIQPIVTMYHFDLPYELEKKGGWNQRDTIDAFVEYARILFDNYGHKVKYWLTINEQNTMILHPGAIGIPKGGRLPTSKEVYQQNHHMFVAQGRTMRLYHEMFPSGKIGPAMNMTSMYQATSRPEDAIAAHNWETIRGWSFLDLSVWGRYNPLFWSYLQERGMEPIIESGDMEDIQTGQPNLVAINYYSTATIAASTGDASDVAPRAGDQQIMLGEQGVYRAAENPYTEKTKYGWIIDPVGLRLTLRKVYERYHLPILITENGIGSPDVLEAGDVINDTYRIDYIQQHLEQLRLALTDGVNVIGYCPWSVIDVVSTHQGYGKRYGLIYVNRDEQDLKDIRRIKKKSFAWYQQVIQQNGMFIGDPHQAVMKE</sequence>
<dbReference type="SUPFAM" id="SSF51445">
    <property type="entry name" value="(Trans)glycosidases"/>
    <property type="match status" value="1"/>
</dbReference>
<evidence type="ECO:0000256" key="5">
    <source>
        <dbReference type="ARBA" id="ARBA00032194"/>
    </source>
</evidence>
<dbReference type="Pfam" id="PF00232">
    <property type="entry name" value="Glyco_hydro_1"/>
    <property type="match status" value="1"/>
</dbReference>
<feature type="active site" description="Nucleophile" evidence="7">
    <location>
        <position position="370"/>
    </location>
</feature>
<comment type="similarity">
    <text evidence="1 8">Belongs to the glycosyl hydrolase 1 family.</text>
</comment>
<dbReference type="InterPro" id="IPR033132">
    <property type="entry name" value="GH_1_N_CS"/>
</dbReference>
<evidence type="ECO:0000256" key="3">
    <source>
        <dbReference type="ARBA" id="ARBA00023295"/>
    </source>
</evidence>
<protein>
    <recommendedName>
        <fullName evidence="6">Amygdalase</fullName>
    </recommendedName>
    <alternativeName>
        <fullName evidence="4">Cellobiase</fullName>
    </alternativeName>
    <alternativeName>
        <fullName evidence="5">Gentiobiase</fullName>
    </alternativeName>
</protein>
<accession>A0A0N0C3L9</accession>
<evidence type="ECO:0000256" key="4">
    <source>
        <dbReference type="ARBA" id="ARBA00031448"/>
    </source>
</evidence>
<dbReference type="InterPro" id="IPR018120">
    <property type="entry name" value="Glyco_hydro_1_AS"/>
</dbReference>
<evidence type="ECO:0000313" key="11">
    <source>
        <dbReference type="Proteomes" id="UP000037688"/>
    </source>
</evidence>
<dbReference type="AlphaFoldDB" id="A0A0N0C3L9"/>
<dbReference type="FunFam" id="3.20.20.80:FF:000004">
    <property type="entry name" value="Beta-glucosidase 6-phospho-beta-glucosidase"/>
    <property type="match status" value="1"/>
</dbReference>
<dbReference type="Proteomes" id="UP000037688">
    <property type="component" value="Unassembled WGS sequence"/>
</dbReference>
<dbReference type="GO" id="GO:0008422">
    <property type="term" value="F:beta-glucosidase activity"/>
    <property type="evidence" value="ECO:0007669"/>
    <property type="project" value="TreeGrafter"/>
</dbReference>
<dbReference type="PANTHER" id="PTHR10353:SF136">
    <property type="entry name" value="ARYL-PHOSPHO-BETA-D-GLUCOSIDASE BGLC"/>
    <property type="match status" value="1"/>
</dbReference>
<evidence type="ECO:0000256" key="2">
    <source>
        <dbReference type="ARBA" id="ARBA00022801"/>
    </source>
</evidence>
<gene>
    <name evidence="10" type="ORF">AMS66_21605</name>
</gene>
<proteinExistence type="inferred from homology"/>
<evidence type="ECO:0000256" key="1">
    <source>
        <dbReference type="ARBA" id="ARBA00010838"/>
    </source>
</evidence>
<keyword evidence="2 9" id="KW-0378">Hydrolase</keyword>
<name>A0A0N0C3L9_9BACL</name>
<dbReference type="PRINTS" id="PR00131">
    <property type="entry name" value="GLHYDRLASE1"/>
</dbReference>
<dbReference type="RefSeq" id="WP_053782742.1">
    <property type="nucleotide sequence ID" value="NZ_LITU01000070.1"/>
</dbReference>
<evidence type="ECO:0000256" key="6">
    <source>
        <dbReference type="ARBA" id="ARBA00079432"/>
    </source>
</evidence>
<organism evidence="10 11">
    <name type="scientific">Paenibacillus xylanivorans</name>
    <dbReference type="NCBI Taxonomy" id="1705561"/>
    <lineage>
        <taxon>Bacteria</taxon>
        <taxon>Bacillati</taxon>
        <taxon>Bacillota</taxon>
        <taxon>Bacilli</taxon>
        <taxon>Bacillales</taxon>
        <taxon>Paenibacillaceae</taxon>
        <taxon>Paenibacillus</taxon>
    </lineage>
</organism>
<dbReference type="InterPro" id="IPR017853">
    <property type="entry name" value="GH"/>
</dbReference>
<evidence type="ECO:0000256" key="9">
    <source>
        <dbReference type="RuleBase" id="RU004468"/>
    </source>
</evidence>
<dbReference type="InterPro" id="IPR001360">
    <property type="entry name" value="Glyco_hydro_1"/>
</dbReference>
<dbReference type="PROSITE" id="PS00653">
    <property type="entry name" value="GLYCOSYL_HYDROL_F1_2"/>
    <property type="match status" value="1"/>
</dbReference>
<dbReference type="PANTHER" id="PTHR10353">
    <property type="entry name" value="GLYCOSYL HYDROLASE"/>
    <property type="match status" value="1"/>
</dbReference>
<dbReference type="GO" id="GO:0016052">
    <property type="term" value="P:carbohydrate catabolic process"/>
    <property type="evidence" value="ECO:0007669"/>
    <property type="project" value="TreeGrafter"/>
</dbReference>
<keyword evidence="3 9" id="KW-0326">Glycosidase</keyword>
<dbReference type="PROSITE" id="PS00572">
    <property type="entry name" value="GLYCOSYL_HYDROL_F1_1"/>
    <property type="match status" value="1"/>
</dbReference>
<dbReference type="Gene3D" id="3.20.20.80">
    <property type="entry name" value="Glycosidases"/>
    <property type="match status" value="1"/>
</dbReference>
<dbReference type="EMBL" id="LITU01000070">
    <property type="protein sequence ID" value="KOY14551.1"/>
    <property type="molecule type" value="Genomic_DNA"/>
</dbReference>
<evidence type="ECO:0000256" key="8">
    <source>
        <dbReference type="RuleBase" id="RU003690"/>
    </source>
</evidence>
<comment type="caution">
    <text evidence="10">The sequence shown here is derived from an EMBL/GenBank/DDBJ whole genome shotgun (WGS) entry which is preliminary data.</text>
</comment>
<dbReference type="PATRIC" id="fig|1705561.3.peg.4509"/>
<evidence type="ECO:0000313" key="10">
    <source>
        <dbReference type="EMBL" id="KOY14551.1"/>
    </source>
</evidence>
<dbReference type="GO" id="GO:0005829">
    <property type="term" value="C:cytosol"/>
    <property type="evidence" value="ECO:0007669"/>
    <property type="project" value="TreeGrafter"/>
</dbReference>
<evidence type="ECO:0000256" key="7">
    <source>
        <dbReference type="PROSITE-ProRule" id="PRU10055"/>
    </source>
</evidence>
<reference evidence="10 11" key="1">
    <citation type="submission" date="2015-08" db="EMBL/GenBank/DDBJ databases">
        <title>Draft genome sequence of cellulolytic and xylanolytic Paenibacillus sp. A59, isolated from a decaying forest soil from Patagonia, Argentina.</title>
        <authorList>
            <person name="Ghio S."/>
            <person name="Caceres A.M."/>
            <person name="Talia P."/>
            <person name="Grasso D."/>
            <person name="Campos E."/>
        </authorList>
    </citation>
    <scope>NUCLEOTIDE SEQUENCE [LARGE SCALE GENOMIC DNA]</scope>
    <source>
        <strain evidence="10 11">A59</strain>
    </source>
</reference>
<dbReference type="OrthoDB" id="108629at2"/>
<keyword evidence="11" id="KW-1185">Reference proteome</keyword>